<comment type="caution">
    <text evidence="2">The sequence shown here is derived from an EMBL/GenBank/DDBJ whole genome shotgun (WGS) entry which is preliminary data.</text>
</comment>
<feature type="non-terminal residue" evidence="2">
    <location>
        <position position="54"/>
    </location>
</feature>
<gene>
    <name evidence="2" type="ORF">GMARGA_LOCUS45130</name>
</gene>
<feature type="compositionally biased region" description="Basic residues" evidence="1">
    <location>
        <begin position="17"/>
        <end position="27"/>
    </location>
</feature>
<dbReference type="Proteomes" id="UP000789901">
    <property type="component" value="Unassembled WGS sequence"/>
</dbReference>
<name>A0ABN7XLZ8_GIGMA</name>
<organism evidence="2 3">
    <name type="scientific">Gigaspora margarita</name>
    <dbReference type="NCBI Taxonomy" id="4874"/>
    <lineage>
        <taxon>Eukaryota</taxon>
        <taxon>Fungi</taxon>
        <taxon>Fungi incertae sedis</taxon>
        <taxon>Mucoromycota</taxon>
        <taxon>Glomeromycotina</taxon>
        <taxon>Glomeromycetes</taxon>
        <taxon>Diversisporales</taxon>
        <taxon>Gigasporaceae</taxon>
        <taxon>Gigaspora</taxon>
    </lineage>
</organism>
<feature type="non-terminal residue" evidence="2">
    <location>
        <position position="1"/>
    </location>
</feature>
<keyword evidence="3" id="KW-1185">Reference proteome</keyword>
<evidence type="ECO:0000313" key="2">
    <source>
        <dbReference type="EMBL" id="CAG8856309.1"/>
    </source>
</evidence>
<evidence type="ECO:0000313" key="3">
    <source>
        <dbReference type="Proteomes" id="UP000789901"/>
    </source>
</evidence>
<proteinExistence type="predicted"/>
<feature type="region of interest" description="Disordered" evidence="1">
    <location>
        <begin position="1"/>
        <end position="28"/>
    </location>
</feature>
<feature type="compositionally biased region" description="Basic and acidic residues" evidence="1">
    <location>
        <begin position="1"/>
        <end position="16"/>
    </location>
</feature>
<accession>A0ABN7XLZ8</accession>
<protein>
    <submittedName>
        <fullName evidence="2">33478_t:CDS:1</fullName>
    </submittedName>
</protein>
<dbReference type="EMBL" id="CAJVQB010158515">
    <property type="protein sequence ID" value="CAG8856309.1"/>
    <property type="molecule type" value="Genomic_DNA"/>
</dbReference>
<reference evidence="2 3" key="1">
    <citation type="submission" date="2021-06" db="EMBL/GenBank/DDBJ databases">
        <authorList>
            <person name="Kallberg Y."/>
            <person name="Tangrot J."/>
            <person name="Rosling A."/>
        </authorList>
    </citation>
    <scope>NUCLEOTIDE SEQUENCE [LARGE SCALE GENOMIC DNA]</scope>
    <source>
        <strain evidence="2 3">120-4 pot B 10/14</strain>
    </source>
</reference>
<evidence type="ECO:0000256" key="1">
    <source>
        <dbReference type="SAM" id="MobiDB-lite"/>
    </source>
</evidence>
<sequence>SIKPEHSNKGRQDSYTKGKKKLHKKKTSSIYHMDIRINDYGTSGHHFNSNNHIL</sequence>